<evidence type="ECO:0000313" key="1">
    <source>
        <dbReference type="EMBL" id="OHA22525.1"/>
    </source>
</evidence>
<name>A0A1G2MF28_9BACT</name>
<comment type="caution">
    <text evidence="1">The sequence shown here is derived from an EMBL/GenBank/DDBJ whole genome shotgun (WGS) entry which is preliminary data.</text>
</comment>
<evidence type="ECO:0008006" key="3">
    <source>
        <dbReference type="Google" id="ProtNLM"/>
    </source>
</evidence>
<dbReference type="AlphaFoldDB" id="A0A1G2MF28"/>
<dbReference type="EMBL" id="MHRJ01000024">
    <property type="protein sequence ID" value="OHA22525.1"/>
    <property type="molecule type" value="Genomic_DNA"/>
</dbReference>
<accession>A0A1G2MF28</accession>
<gene>
    <name evidence="1" type="ORF">A2W52_03695</name>
</gene>
<dbReference type="Proteomes" id="UP000176493">
    <property type="component" value="Unassembled WGS sequence"/>
</dbReference>
<evidence type="ECO:0000313" key="2">
    <source>
        <dbReference type="Proteomes" id="UP000176493"/>
    </source>
</evidence>
<protein>
    <recommendedName>
        <fullName evidence="3">t-SNARE coiled-coil homology domain-containing protein</fullName>
    </recommendedName>
</protein>
<sequence>MKKTSKKATFQTLDKKIDGIASTVGKFAGGVGKLTGTVDSLARSTKEGFDRMDAFHNEMTEFAHKTSLTLFNIDGKLQTVDQRLDAIEKTLGPLVQVSSFMQKEIRELNTRVTRLEHNAGIK</sequence>
<reference evidence="1 2" key="1">
    <citation type="journal article" date="2016" name="Nat. Commun.">
        <title>Thousands of microbial genomes shed light on interconnected biogeochemical processes in an aquifer system.</title>
        <authorList>
            <person name="Anantharaman K."/>
            <person name="Brown C.T."/>
            <person name="Hug L.A."/>
            <person name="Sharon I."/>
            <person name="Castelle C.J."/>
            <person name="Probst A.J."/>
            <person name="Thomas B.C."/>
            <person name="Singh A."/>
            <person name="Wilkins M.J."/>
            <person name="Karaoz U."/>
            <person name="Brodie E.L."/>
            <person name="Williams K.H."/>
            <person name="Hubbard S.S."/>
            <person name="Banfield J.F."/>
        </authorList>
    </citation>
    <scope>NUCLEOTIDE SEQUENCE [LARGE SCALE GENOMIC DNA]</scope>
</reference>
<proteinExistence type="predicted"/>
<organism evidence="1 2">
    <name type="scientific">Candidatus Taylorbacteria bacterium RIFCSPHIGHO2_02_49_25</name>
    <dbReference type="NCBI Taxonomy" id="1802305"/>
    <lineage>
        <taxon>Bacteria</taxon>
        <taxon>Candidatus Tayloriibacteriota</taxon>
    </lineage>
</organism>